<evidence type="ECO:0000256" key="1">
    <source>
        <dbReference type="SAM" id="MobiDB-lite"/>
    </source>
</evidence>
<dbReference type="EMBL" id="SNRW01046488">
    <property type="protein sequence ID" value="KAA6317778.1"/>
    <property type="molecule type" value="Genomic_DNA"/>
</dbReference>
<feature type="compositionally biased region" description="Basic and acidic residues" evidence="1">
    <location>
        <begin position="123"/>
        <end position="132"/>
    </location>
</feature>
<sequence>DNMNPPIITPPISPLGNRNNDKNRNQQKTVSFEDQNAQKRIITAVSENQQQQEDVTVDNNNNNQEQQQEIAAAASSVKNQAQQPTKKQTPAEIAAAKKLAAQTQQTAANALKKGQITASTTDLKAKAGKDASKQTATGAADAKNKQKSTIGDKDKIIGQLDQPTEGQNIDDKQQKKPEKQLIVTTARGTRGQIDIYQIGSLANWDDFIPITF</sequence>
<feature type="compositionally biased region" description="Polar residues" evidence="1">
    <location>
        <begin position="76"/>
        <end position="88"/>
    </location>
</feature>
<dbReference type="Proteomes" id="UP000324800">
    <property type="component" value="Unassembled WGS sequence"/>
</dbReference>
<feature type="non-terminal residue" evidence="2">
    <location>
        <position position="212"/>
    </location>
</feature>
<feature type="compositionally biased region" description="Basic and acidic residues" evidence="1">
    <location>
        <begin position="169"/>
        <end position="178"/>
    </location>
</feature>
<dbReference type="AlphaFoldDB" id="A0A5J4Q9P6"/>
<protein>
    <submittedName>
        <fullName evidence="2">Uncharacterized protein</fullName>
    </submittedName>
</protein>
<feature type="region of interest" description="Disordered" evidence="1">
    <location>
        <begin position="122"/>
        <end position="178"/>
    </location>
</feature>
<proteinExistence type="predicted"/>
<organism evidence="2 3">
    <name type="scientific">Streblomastix strix</name>
    <dbReference type="NCBI Taxonomy" id="222440"/>
    <lineage>
        <taxon>Eukaryota</taxon>
        <taxon>Metamonada</taxon>
        <taxon>Preaxostyla</taxon>
        <taxon>Oxymonadida</taxon>
        <taxon>Streblomastigidae</taxon>
        <taxon>Streblomastix</taxon>
    </lineage>
</organism>
<evidence type="ECO:0000313" key="3">
    <source>
        <dbReference type="Proteomes" id="UP000324800"/>
    </source>
</evidence>
<comment type="caution">
    <text evidence="2">The sequence shown here is derived from an EMBL/GenBank/DDBJ whole genome shotgun (WGS) entry which is preliminary data.</text>
</comment>
<feature type="non-terminal residue" evidence="2">
    <location>
        <position position="1"/>
    </location>
</feature>
<name>A0A5J4Q9P6_9EUKA</name>
<reference evidence="2 3" key="1">
    <citation type="submission" date="2019-03" db="EMBL/GenBank/DDBJ databases">
        <title>Single cell metagenomics reveals metabolic interactions within the superorganism composed of flagellate Streblomastix strix and complex community of Bacteroidetes bacteria on its surface.</title>
        <authorList>
            <person name="Treitli S.C."/>
            <person name="Kolisko M."/>
            <person name="Husnik F."/>
            <person name="Keeling P."/>
            <person name="Hampl V."/>
        </authorList>
    </citation>
    <scope>NUCLEOTIDE SEQUENCE [LARGE SCALE GENOMIC DNA]</scope>
    <source>
        <strain evidence="2">ST1C</strain>
    </source>
</reference>
<feature type="compositionally biased region" description="Low complexity" evidence="1">
    <location>
        <begin position="47"/>
        <end position="69"/>
    </location>
</feature>
<feature type="region of interest" description="Disordered" evidence="1">
    <location>
        <begin position="1"/>
        <end position="92"/>
    </location>
</feature>
<gene>
    <name evidence="2" type="ORF">EZS28_055042</name>
</gene>
<evidence type="ECO:0000313" key="2">
    <source>
        <dbReference type="EMBL" id="KAA6317778.1"/>
    </source>
</evidence>
<accession>A0A5J4Q9P6</accession>